<evidence type="ECO:0000256" key="4">
    <source>
        <dbReference type="ARBA" id="ARBA00022741"/>
    </source>
</evidence>
<dbReference type="Pfam" id="PF00169">
    <property type="entry name" value="PH"/>
    <property type="match status" value="1"/>
</dbReference>
<dbReference type="FunFam" id="1.10.510.10:FF:001511">
    <property type="entry name" value="Serine/threonine-protein kinase, putative"/>
    <property type="match status" value="1"/>
</dbReference>
<protein>
    <recommendedName>
        <fullName evidence="1">non-specific serine/threonine protein kinase</fullName>
        <ecNumber evidence="1">2.7.11.1</ecNumber>
    </recommendedName>
</protein>
<dbReference type="Pfam" id="PF00069">
    <property type="entry name" value="Pkinase"/>
    <property type="match status" value="1"/>
</dbReference>
<gene>
    <name evidence="12" type="ORF">TCIL3000_11_15210</name>
</gene>
<dbReference type="InterPro" id="IPR000719">
    <property type="entry name" value="Prot_kinase_dom"/>
</dbReference>
<evidence type="ECO:0000256" key="3">
    <source>
        <dbReference type="ARBA" id="ARBA00022679"/>
    </source>
</evidence>
<evidence type="ECO:0000256" key="7">
    <source>
        <dbReference type="ARBA" id="ARBA00047899"/>
    </source>
</evidence>
<dbReference type="PANTHER" id="PTHR44899">
    <property type="entry name" value="CAMK FAMILY PROTEIN KINASE"/>
    <property type="match status" value="1"/>
</dbReference>
<keyword evidence="2" id="KW-0723">Serine/threonine-protein kinase</keyword>
<dbReference type="InterPro" id="IPR001849">
    <property type="entry name" value="PH_domain"/>
</dbReference>
<organism evidence="12">
    <name type="scientific">Trypanosoma congolense (strain IL3000)</name>
    <dbReference type="NCBI Taxonomy" id="1068625"/>
    <lineage>
        <taxon>Eukaryota</taxon>
        <taxon>Discoba</taxon>
        <taxon>Euglenozoa</taxon>
        <taxon>Kinetoplastea</taxon>
        <taxon>Metakinetoplastina</taxon>
        <taxon>Trypanosomatida</taxon>
        <taxon>Trypanosomatidae</taxon>
        <taxon>Trypanosoma</taxon>
        <taxon>Nannomonas</taxon>
    </lineage>
</organism>
<reference evidence="12" key="1">
    <citation type="journal article" date="2012" name="Proc. Natl. Acad. Sci. U.S.A.">
        <title>Antigenic diversity is generated by distinct evolutionary mechanisms in African trypanosome species.</title>
        <authorList>
            <person name="Jackson A.P."/>
            <person name="Berry A."/>
            <person name="Aslett M."/>
            <person name="Allison H.C."/>
            <person name="Burton P."/>
            <person name="Vavrova-Anderson J."/>
            <person name="Brown R."/>
            <person name="Browne H."/>
            <person name="Corton N."/>
            <person name="Hauser H."/>
            <person name="Gamble J."/>
            <person name="Gilderthorp R."/>
            <person name="Marcello L."/>
            <person name="McQuillan J."/>
            <person name="Otto T.D."/>
            <person name="Quail M.A."/>
            <person name="Sanders M.J."/>
            <person name="van Tonder A."/>
            <person name="Ginger M.L."/>
            <person name="Field M.C."/>
            <person name="Barry J.D."/>
            <person name="Hertz-Fowler C."/>
            <person name="Berriman M."/>
        </authorList>
    </citation>
    <scope>NUCLEOTIDE SEQUENCE</scope>
    <source>
        <strain evidence="12">IL3000</strain>
    </source>
</reference>
<evidence type="ECO:0000259" key="11">
    <source>
        <dbReference type="PROSITE" id="PS50011"/>
    </source>
</evidence>
<accession>G0V2Y1</accession>
<evidence type="ECO:0000259" key="10">
    <source>
        <dbReference type="PROSITE" id="PS50003"/>
    </source>
</evidence>
<evidence type="ECO:0000256" key="1">
    <source>
        <dbReference type="ARBA" id="ARBA00012513"/>
    </source>
</evidence>
<dbReference type="SUPFAM" id="SSF50729">
    <property type="entry name" value="PH domain-like"/>
    <property type="match status" value="1"/>
</dbReference>
<feature type="domain" description="PH" evidence="10">
    <location>
        <begin position="443"/>
        <end position="564"/>
    </location>
</feature>
<keyword evidence="4" id="KW-0547">Nucleotide-binding</keyword>
<comment type="catalytic activity">
    <reaction evidence="7">
        <text>L-threonyl-[protein] + ATP = O-phospho-L-threonyl-[protein] + ADP + H(+)</text>
        <dbReference type="Rhea" id="RHEA:46608"/>
        <dbReference type="Rhea" id="RHEA-COMP:11060"/>
        <dbReference type="Rhea" id="RHEA-COMP:11605"/>
        <dbReference type="ChEBI" id="CHEBI:15378"/>
        <dbReference type="ChEBI" id="CHEBI:30013"/>
        <dbReference type="ChEBI" id="CHEBI:30616"/>
        <dbReference type="ChEBI" id="CHEBI:61977"/>
        <dbReference type="ChEBI" id="CHEBI:456216"/>
        <dbReference type="EC" id="2.7.11.1"/>
    </reaction>
</comment>
<name>G0V2Y1_TRYCI</name>
<dbReference type="Gene3D" id="2.30.29.30">
    <property type="entry name" value="Pleckstrin-homology domain (PH domain)/Phosphotyrosine-binding domain (PTB)"/>
    <property type="match status" value="1"/>
</dbReference>
<sequence>MGNGTGRSCTRSKSVLSPPSNGLQTSYTASDLINNEDWSQSGPIPLINNGSSDVGKLSLGDILGETSSSTALYWKKKLVGEGAFGEAFIVERNRACRMYGNTIQSSCEAASSGRKRDFDCMPMQLVAKVVNLTCMTEGDRQYAQTEIMCLANTRHFAIVQYVEHFFVEDDETIVIITEFAERGDMHRYIHSMQGDLHLSEKEAGILFVQLLLGLDHIHRRRMIHRDIKSANIFLTSLGLLKVGDFGFSKQYDSTVSNPIALTFVGTSYYLSPEMLKGQRYGKKADIWAAGIVLCELLGRRRPFEAHSLAKLKELVLAGDMWLPPTSTAECFVSEGENPSEKSARYITREMREFLQSILQVDPDRRPSASQLLKTPLMQHYLQLFKVRVQQMISADDELEAKYFANPAQFDEAPPEYNLTAWERTLLLQGISDGEDVITLETEKEMRNGAFGRMEGVVFKGVQGGLWKERYLILADGFLTVTLVKGRSAAGTGDRSRKLPLDTIKSVAPMNYYHPSWAEGKDELGEQKEKHAFVLSTLQSQSIVLATETEAERDRWLTSLMESLKMV</sequence>
<dbReference type="Gene3D" id="1.10.510.10">
    <property type="entry name" value="Transferase(Phosphotransferase) domain 1"/>
    <property type="match status" value="1"/>
</dbReference>
<dbReference type="GO" id="GO:0004674">
    <property type="term" value="F:protein serine/threonine kinase activity"/>
    <property type="evidence" value="ECO:0007669"/>
    <property type="project" value="UniProtKB-KW"/>
</dbReference>
<feature type="domain" description="Protein kinase" evidence="11">
    <location>
        <begin position="73"/>
        <end position="377"/>
    </location>
</feature>
<dbReference type="VEuPathDB" id="TriTrypDB:TcIL3000.11.15210"/>
<dbReference type="InterPro" id="IPR008271">
    <property type="entry name" value="Ser/Thr_kinase_AS"/>
</dbReference>
<dbReference type="EMBL" id="HE575324">
    <property type="protein sequence ID" value="CCC96004.1"/>
    <property type="molecule type" value="Genomic_DNA"/>
</dbReference>
<dbReference type="GO" id="GO:0005524">
    <property type="term" value="F:ATP binding"/>
    <property type="evidence" value="ECO:0007669"/>
    <property type="project" value="UniProtKB-KW"/>
</dbReference>
<feature type="region of interest" description="Disordered" evidence="9">
    <location>
        <begin position="1"/>
        <end position="27"/>
    </location>
</feature>
<dbReference type="InterPro" id="IPR011009">
    <property type="entry name" value="Kinase-like_dom_sf"/>
</dbReference>
<evidence type="ECO:0000256" key="2">
    <source>
        <dbReference type="ARBA" id="ARBA00022527"/>
    </source>
</evidence>
<evidence type="ECO:0000256" key="8">
    <source>
        <dbReference type="ARBA" id="ARBA00048679"/>
    </source>
</evidence>
<dbReference type="SUPFAM" id="SSF56112">
    <property type="entry name" value="Protein kinase-like (PK-like)"/>
    <property type="match status" value="1"/>
</dbReference>
<proteinExistence type="predicted"/>
<dbReference type="InterPro" id="IPR051131">
    <property type="entry name" value="NEK_Ser/Thr_kinase_NIMA"/>
</dbReference>
<keyword evidence="3" id="KW-0808">Transferase</keyword>
<dbReference type="PANTHER" id="PTHR44899:SF3">
    <property type="entry name" value="SERINE_THREONINE-PROTEIN KINASE NEK1"/>
    <property type="match status" value="1"/>
</dbReference>
<dbReference type="PROSITE" id="PS50011">
    <property type="entry name" value="PROTEIN_KINASE_DOM"/>
    <property type="match status" value="1"/>
</dbReference>
<dbReference type="SMART" id="SM00220">
    <property type="entry name" value="S_TKc"/>
    <property type="match status" value="1"/>
</dbReference>
<evidence type="ECO:0000256" key="6">
    <source>
        <dbReference type="ARBA" id="ARBA00022840"/>
    </source>
</evidence>
<dbReference type="AlphaFoldDB" id="G0V2Y1"/>
<dbReference type="PROSITE" id="PS00108">
    <property type="entry name" value="PROTEIN_KINASE_ST"/>
    <property type="match status" value="1"/>
</dbReference>
<dbReference type="EC" id="2.7.11.1" evidence="1"/>
<dbReference type="Gene3D" id="3.30.200.20">
    <property type="entry name" value="Phosphorylase Kinase, domain 1"/>
    <property type="match status" value="1"/>
</dbReference>
<dbReference type="InterPro" id="IPR011993">
    <property type="entry name" value="PH-like_dom_sf"/>
</dbReference>
<dbReference type="CDD" id="cd00821">
    <property type="entry name" value="PH"/>
    <property type="match status" value="1"/>
</dbReference>
<evidence type="ECO:0000256" key="9">
    <source>
        <dbReference type="SAM" id="MobiDB-lite"/>
    </source>
</evidence>
<dbReference type="SMART" id="SM00233">
    <property type="entry name" value="PH"/>
    <property type="match status" value="1"/>
</dbReference>
<evidence type="ECO:0000256" key="5">
    <source>
        <dbReference type="ARBA" id="ARBA00022777"/>
    </source>
</evidence>
<comment type="catalytic activity">
    <reaction evidence="8">
        <text>L-seryl-[protein] + ATP = O-phospho-L-seryl-[protein] + ADP + H(+)</text>
        <dbReference type="Rhea" id="RHEA:17989"/>
        <dbReference type="Rhea" id="RHEA-COMP:9863"/>
        <dbReference type="Rhea" id="RHEA-COMP:11604"/>
        <dbReference type="ChEBI" id="CHEBI:15378"/>
        <dbReference type="ChEBI" id="CHEBI:29999"/>
        <dbReference type="ChEBI" id="CHEBI:30616"/>
        <dbReference type="ChEBI" id="CHEBI:83421"/>
        <dbReference type="ChEBI" id="CHEBI:456216"/>
        <dbReference type="EC" id="2.7.11.1"/>
    </reaction>
</comment>
<keyword evidence="6" id="KW-0067">ATP-binding</keyword>
<evidence type="ECO:0000313" key="12">
    <source>
        <dbReference type="EMBL" id="CCC96004.1"/>
    </source>
</evidence>
<keyword evidence="5" id="KW-0418">Kinase</keyword>
<dbReference type="PROSITE" id="PS50003">
    <property type="entry name" value="PH_DOMAIN"/>
    <property type="match status" value="1"/>
</dbReference>